<proteinExistence type="predicted"/>
<feature type="transmembrane region" description="Helical" evidence="2">
    <location>
        <begin position="70"/>
        <end position="94"/>
    </location>
</feature>
<keyword evidence="2" id="KW-1133">Transmembrane helix</keyword>
<dbReference type="AlphaFoldDB" id="A0A6A6V399"/>
<accession>A0A6A6V399</accession>
<feature type="region of interest" description="Disordered" evidence="1">
    <location>
        <begin position="214"/>
        <end position="258"/>
    </location>
</feature>
<evidence type="ECO:0000313" key="4">
    <source>
        <dbReference type="Proteomes" id="UP000799440"/>
    </source>
</evidence>
<feature type="transmembrane region" description="Helical" evidence="2">
    <location>
        <begin position="130"/>
        <end position="152"/>
    </location>
</feature>
<reference evidence="3" key="1">
    <citation type="journal article" date="2020" name="Stud. Mycol.">
        <title>101 Dothideomycetes genomes: a test case for predicting lifestyles and emergence of pathogens.</title>
        <authorList>
            <person name="Haridas S."/>
            <person name="Albert R."/>
            <person name="Binder M."/>
            <person name="Bloem J."/>
            <person name="Labutti K."/>
            <person name="Salamov A."/>
            <person name="Andreopoulos B."/>
            <person name="Baker S."/>
            <person name="Barry K."/>
            <person name="Bills G."/>
            <person name="Bluhm B."/>
            <person name="Cannon C."/>
            <person name="Castanera R."/>
            <person name="Culley D."/>
            <person name="Daum C."/>
            <person name="Ezra D."/>
            <person name="Gonzalez J."/>
            <person name="Henrissat B."/>
            <person name="Kuo A."/>
            <person name="Liang C."/>
            <person name="Lipzen A."/>
            <person name="Lutzoni F."/>
            <person name="Magnuson J."/>
            <person name="Mondo S."/>
            <person name="Nolan M."/>
            <person name="Ohm R."/>
            <person name="Pangilinan J."/>
            <person name="Park H.-J."/>
            <person name="Ramirez L."/>
            <person name="Alfaro M."/>
            <person name="Sun H."/>
            <person name="Tritt A."/>
            <person name="Yoshinaga Y."/>
            <person name="Zwiers L.-H."/>
            <person name="Turgeon B."/>
            <person name="Goodwin S."/>
            <person name="Spatafora J."/>
            <person name="Crous P."/>
            <person name="Grigoriev I."/>
        </authorList>
    </citation>
    <scope>NUCLEOTIDE SEQUENCE</scope>
    <source>
        <strain evidence="3">CBS 119925</strain>
    </source>
</reference>
<gene>
    <name evidence="3" type="ORF">M011DRAFT_480589</name>
</gene>
<name>A0A6A6V399_9PLEO</name>
<dbReference type="EMBL" id="MU006595">
    <property type="protein sequence ID" value="KAF2743647.1"/>
    <property type="molecule type" value="Genomic_DNA"/>
</dbReference>
<keyword evidence="2" id="KW-0472">Membrane</keyword>
<feature type="transmembrane region" description="Helical" evidence="2">
    <location>
        <begin position="100"/>
        <end position="118"/>
    </location>
</feature>
<evidence type="ECO:0000256" key="1">
    <source>
        <dbReference type="SAM" id="MobiDB-lite"/>
    </source>
</evidence>
<keyword evidence="2" id="KW-0812">Transmembrane</keyword>
<organism evidence="3 4">
    <name type="scientific">Sporormia fimetaria CBS 119925</name>
    <dbReference type="NCBI Taxonomy" id="1340428"/>
    <lineage>
        <taxon>Eukaryota</taxon>
        <taxon>Fungi</taxon>
        <taxon>Dikarya</taxon>
        <taxon>Ascomycota</taxon>
        <taxon>Pezizomycotina</taxon>
        <taxon>Dothideomycetes</taxon>
        <taxon>Pleosporomycetidae</taxon>
        <taxon>Pleosporales</taxon>
        <taxon>Sporormiaceae</taxon>
        <taxon>Sporormia</taxon>
    </lineage>
</organism>
<sequence length="258" mass="28953">MLFAILEHYGRLHADLIHHLRNPKICRMIVLVGFCFLSMAWKVTQPWRAERPTQVVDERERARIRNNTRVCVLCQQWYWIPAVIISAGTILLVPPVPYEPILWAFALGICNFFIHFILRDFTIERYGIAAVAAGGGMGALRNGFTALTVLIIRKGVLDFEIATTVNWLLGLAALAVAFSYFAEVIVPADMKLDDLLAIPWIRVLKRYEERGRSVEREGSGGESGGLGERQSLREPALLVRGYGRGPNYGAIGTRESTQ</sequence>
<evidence type="ECO:0000256" key="2">
    <source>
        <dbReference type="SAM" id="Phobius"/>
    </source>
</evidence>
<dbReference type="Proteomes" id="UP000799440">
    <property type="component" value="Unassembled WGS sequence"/>
</dbReference>
<keyword evidence="4" id="KW-1185">Reference proteome</keyword>
<evidence type="ECO:0000313" key="3">
    <source>
        <dbReference type="EMBL" id="KAF2743647.1"/>
    </source>
</evidence>
<feature type="transmembrane region" description="Helical" evidence="2">
    <location>
        <begin position="164"/>
        <end position="182"/>
    </location>
</feature>
<protein>
    <submittedName>
        <fullName evidence="3">Uncharacterized protein</fullName>
    </submittedName>
</protein>